<dbReference type="Proteomes" id="UP001166191">
    <property type="component" value="Unassembled WGS sequence"/>
</dbReference>
<dbReference type="InterPro" id="IPR007435">
    <property type="entry name" value="DUF484"/>
</dbReference>
<dbReference type="RefSeq" id="WP_216033535.1">
    <property type="nucleotide sequence ID" value="NZ_JAHKNG010000020.1"/>
</dbReference>
<dbReference type="EMBL" id="JAHKNG010000020">
    <property type="protein sequence ID" value="MBU3030860.1"/>
    <property type="molecule type" value="Genomic_DNA"/>
</dbReference>
<sequence>MTVELDQATEPEPGLDPKTRDRLLADPGAILGDRDLMRALVAAREDENGANVIDIRGRAMEALETRLDRLEAQHESVIATAYDNQSGTAVVHRAVIGLLEAVDLAELVDSLQSDIAPLLRIETLRLVVEADPVLPNLPEDVLIAPAGAIERIVAAGRRAPRGDDIVLRPASPITQPIHGRALASEALLPLDLGARRPRAMLLMGSADAQRFMPAHGTDLLRFFGQVFRLVLLARLRA</sequence>
<evidence type="ECO:0000256" key="1">
    <source>
        <dbReference type="SAM" id="Coils"/>
    </source>
</evidence>
<feature type="region of interest" description="Disordered" evidence="2">
    <location>
        <begin position="1"/>
        <end position="22"/>
    </location>
</feature>
<keyword evidence="1" id="KW-0175">Coiled coil</keyword>
<evidence type="ECO:0000256" key="2">
    <source>
        <dbReference type="SAM" id="MobiDB-lite"/>
    </source>
</evidence>
<dbReference type="Pfam" id="PF04340">
    <property type="entry name" value="DUF484"/>
    <property type="match status" value="1"/>
</dbReference>
<name>A0ABS6AJU3_9RHOB</name>
<accession>A0ABS6AJU3</accession>
<keyword evidence="4" id="KW-1185">Reference proteome</keyword>
<reference evidence="3" key="1">
    <citation type="submission" date="2021-06" db="EMBL/GenBank/DDBJ databases">
        <title>Paracoccus bacterium XHP0099 sp. nov., isolated from the surface waters of the Yellow Sea.</title>
        <authorList>
            <person name="Xue H."/>
            <person name="Zhang D."/>
        </authorList>
    </citation>
    <scope>NUCLEOTIDE SEQUENCE</scope>
    <source>
        <strain evidence="3">XHP0099</strain>
    </source>
</reference>
<organism evidence="3 4">
    <name type="scientific">Paracoccus marinaquae</name>
    <dbReference type="NCBI Taxonomy" id="2841926"/>
    <lineage>
        <taxon>Bacteria</taxon>
        <taxon>Pseudomonadati</taxon>
        <taxon>Pseudomonadota</taxon>
        <taxon>Alphaproteobacteria</taxon>
        <taxon>Rhodobacterales</taxon>
        <taxon>Paracoccaceae</taxon>
        <taxon>Paracoccus</taxon>
    </lineage>
</organism>
<evidence type="ECO:0000313" key="4">
    <source>
        <dbReference type="Proteomes" id="UP001166191"/>
    </source>
</evidence>
<protein>
    <submittedName>
        <fullName evidence="3">DUF484 family protein</fullName>
    </submittedName>
</protein>
<gene>
    <name evidence="3" type="ORF">KNW02_12115</name>
</gene>
<proteinExistence type="predicted"/>
<comment type="caution">
    <text evidence="3">The sequence shown here is derived from an EMBL/GenBank/DDBJ whole genome shotgun (WGS) entry which is preliminary data.</text>
</comment>
<feature type="coiled-coil region" evidence="1">
    <location>
        <begin position="53"/>
        <end position="80"/>
    </location>
</feature>
<evidence type="ECO:0000313" key="3">
    <source>
        <dbReference type="EMBL" id="MBU3030860.1"/>
    </source>
</evidence>